<keyword evidence="8 14" id="KW-0862">Zinc</keyword>
<dbReference type="InterPro" id="IPR003960">
    <property type="entry name" value="ATPase_AAA_CS"/>
</dbReference>
<dbReference type="SMART" id="SM00382">
    <property type="entry name" value="AAA"/>
    <property type="match status" value="1"/>
</dbReference>
<comment type="subcellular location">
    <subcellularLocation>
        <location evidence="14">Cell membrane</location>
        <topology evidence="14">Multi-pass membrane protein</topology>
        <orientation evidence="14">Cytoplasmic side</orientation>
    </subcellularLocation>
    <subcellularLocation>
        <location evidence="1">Membrane</location>
    </subcellularLocation>
</comment>
<comment type="similarity">
    <text evidence="15">Belongs to the AAA ATPase family.</text>
</comment>
<dbReference type="NCBIfam" id="TIGR01241">
    <property type="entry name" value="FtsH_fam"/>
    <property type="match status" value="1"/>
</dbReference>
<evidence type="ECO:0000256" key="11">
    <source>
        <dbReference type="ARBA" id="ARBA00023049"/>
    </source>
</evidence>
<evidence type="ECO:0000256" key="2">
    <source>
        <dbReference type="ARBA" id="ARBA00010044"/>
    </source>
</evidence>
<keyword evidence="9 14" id="KW-0067">ATP-binding</keyword>
<evidence type="ECO:0000256" key="6">
    <source>
        <dbReference type="ARBA" id="ARBA00022741"/>
    </source>
</evidence>
<sequence>MKKIIIKSPKKISPTPGRGLLRQAVLAFVIFFLLVSVYSAISDKSRSVEEVSLSTLAQEISSLGTVSSITVTGDRLEVTYLDGVEKISKKESNTALSTTLKNYDVSAEALSKVNIEVRNDQGFMYWFASLAPIILPIAFIVFFLWFLSRQVKGAGMQAFTFGQSKARMTSPDDKSQKVTFKDVAGCKEAKEELREIVDFLKNPKKFLDIGARIPKGILLMGAPGTGKTLLARAVAGEAGVSFFSISGSEFVEMFVGVGASRVRDLFDLAKKAAPAIIFVDEIDAVGRVRGTGVGGGNDEREQTLNQILVELDGFEPNEKVIVMAATNRPDVLDPALLRPGRFDRRVTLDLPDRKDREEILLIHAREKPFAEDVHLPLIAERTPGFSGADLYSLMNEAAILAARENRTKVSQFDLIRSIEKVMLGPERKSHILNLKEKEMTAFHEAGHALAASVLPYADPVHKISIISRGRALGYVFKLPIEEKRLQSKKEFLDDIAVALAGYVVEKNIYGDITTGPSNDLQVSTALARDMVTKYGMSEKVGPIALEGTGGKPIFGLGVGDKEYSERVGAEIDAEVSKIINDAMKKAERIIKEYRKALDAIAARLIEVETIEQKEFEEILVANGITPKKKKDIEHQA</sequence>
<evidence type="ECO:0000256" key="3">
    <source>
        <dbReference type="ARBA" id="ARBA00022670"/>
    </source>
</evidence>
<evidence type="ECO:0000256" key="7">
    <source>
        <dbReference type="ARBA" id="ARBA00022801"/>
    </source>
</evidence>
<dbReference type="AlphaFoldDB" id="A0A1G2UN23"/>
<keyword evidence="3 14" id="KW-0645">Protease</keyword>
<dbReference type="GO" id="GO:0004222">
    <property type="term" value="F:metalloendopeptidase activity"/>
    <property type="evidence" value="ECO:0007669"/>
    <property type="project" value="InterPro"/>
</dbReference>
<dbReference type="Gene3D" id="3.40.50.300">
    <property type="entry name" value="P-loop containing nucleotide triphosphate hydrolases"/>
    <property type="match status" value="1"/>
</dbReference>
<evidence type="ECO:0000256" key="15">
    <source>
        <dbReference type="RuleBase" id="RU003651"/>
    </source>
</evidence>
<feature type="active site" evidence="14">
    <location>
        <position position="444"/>
    </location>
</feature>
<dbReference type="Gene3D" id="1.10.8.60">
    <property type="match status" value="1"/>
</dbReference>
<keyword evidence="12 14" id="KW-0472">Membrane</keyword>
<reference evidence="17 18" key="1">
    <citation type="journal article" date="2016" name="Nat. Commun.">
        <title>Thousands of microbial genomes shed light on interconnected biogeochemical processes in an aquifer system.</title>
        <authorList>
            <person name="Anantharaman K."/>
            <person name="Brown C.T."/>
            <person name="Hug L.A."/>
            <person name="Sharon I."/>
            <person name="Castelle C.J."/>
            <person name="Probst A.J."/>
            <person name="Thomas B.C."/>
            <person name="Singh A."/>
            <person name="Wilkins M.J."/>
            <person name="Karaoz U."/>
            <person name="Brodie E.L."/>
            <person name="Williams K.H."/>
            <person name="Hubbard S.S."/>
            <person name="Banfield J.F."/>
        </authorList>
    </citation>
    <scope>NUCLEOTIDE SEQUENCE [LARGE SCALE GENOMIC DNA]</scope>
</reference>
<accession>A0A1G2UN23</accession>
<dbReference type="SUPFAM" id="SSF140990">
    <property type="entry name" value="FtsH protease domain-like"/>
    <property type="match status" value="1"/>
</dbReference>
<dbReference type="GO" id="GO:0016887">
    <property type="term" value="F:ATP hydrolysis activity"/>
    <property type="evidence" value="ECO:0007669"/>
    <property type="project" value="UniProtKB-UniRule"/>
</dbReference>
<comment type="similarity">
    <text evidence="13 14">In the central section; belongs to the AAA ATPase family.</text>
</comment>
<evidence type="ECO:0000256" key="5">
    <source>
        <dbReference type="ARBA" id="ARBA00022723"/>
    </source>
</evidence>
<dbReference type="GO" id="GO:0008270">
    <property type="term" value="F:zinc ion binding"/>
    <property type="evidence" value="ECO:0007669"/>
    <property type="project" value="UniProtKB-UniRule"/>
</dbReference>
<dbReference type="HAMAP" id="MF_01458">
    <property type="entry name" value="FtsH"/>
    <property type="match status" value="1"/>
</dbReference>
<evidence type="ECO:0000313" key="18">
    <source>
        <dbReference type="Proteomes" id="UP000177202"/>
    </source>
</evidence>
<dbReference type="SUPFAM" id="SSF52540">
    <property type="entry name" value="P-loop containing nucleoside triphosphate hydrolases"/>
    <property type="match status" value="1"/>
</dbReference>
<organism evidence="17 18">
    <name type="scientific">Candidatus Zambryskibacteria bacterium RIFCSPLOWO2_02_FULL_44_12b</name>
    <dbReference type="NCBI Taxonomy" id="1802772"/>
    <lineage>
        <taxon>Bacteria</taxon>
        <taxon>Candidatus Zambryskiibacteriota</taxon>
    </lineage>
</organism>
<evidence type="ECO:0000256" key="4">
    <source>
        <dbReference type="ARBA" id="ARBA00022692"/>
    </source>
</evidence>
<feature type="binding site" evidence="14">
    <location>
        <position position="519"/>
    </location>
    <ligand>
        <name>Zn(2+)</name>
        <dbReference type="ChEBI" id="CHEBI:29105"/>
        <note>catalytic</note>
    </ligand>
</feature>
<dbReference type="EC" id="3.4.24.-" evidence="14"/>
<keyword evidence="14" id="KW-1003">Cell membrane</keyword>
<dbReference type="InterPro" id="IPR041569">
    <property type="entry name" value="AAA_lid_3"/>
</dbReference>
<evidence type="ECO:0000256" key="10">
    <source>
        <dbReference type="ARBA" id="ARBA00022989"/>
    </source>
</evidence>
<dbReference type="GO" id="GO:0005524">
    <property type="term" value="F:ATP binding"/>
    <property type="evidence" value="ECO:0007669"/>
    <property type="project" value="UniProtKB-UniRule"/>
</dbReference>
<dbReference type="Pfam" id="PF00004">
    <property type="entry name" value="AAA"/>
    <property type="match status" value="1"/>
</dbReference>
<feature type="binding site" evidence="14">
    <location>
        <position position="447"/>
    </location>
    <ligand>
        <name>Zn(2+)</name>
        <dbReference type="ChEBI" id="CHEBI:29105"/>
        <note>catalytic</note>
    </ligand>
</feature>
<feature type="binding site" evidence="14">
    <location>
        <position position="443"/>
    </location>
    <ligand>
        <name>Zn(2+)</name>
        <dbReference type="ChEBI" id="CHEBI:29105"/>
        <note>catalytic</note>
    </ligand>
</feature>
<name>A0A1G2UN23_9BACT</name>
<keyword evidence="17" id="KW-0132">Cell division</keyword>
<dbReference type="EMBL" id="MHWP01000007">
    <property type="protein sequence ID" value="OHB10808.1"/>
    <property type="molecule type" value="Genomic_DNA"/>
</dbReference>
<dbReference type="GO" id="GO:0006508">
    <property type="term" value="P:proteolysis"/>
    <property type="evidence" value="ECO:0007669"/>
    <property type="project" value="UniProtKB-KW"/>
</dbReference>
<evidence type="ECO:0000256" key="1">
    <source>
        <dbReference type="ARBA" id="ARBA00004370"/>
    </source>
</evidence>
<keyword evidence="6 14" id="KW-0547">Nucleotide-binding</keyword>
<feature type="domain" description="AAA+ ATPase" evidence="16">
    <location>
        <begin position="213"/>
        <end position="352"/>
    </location>
</feature>
<comment type="function">
    <text evidence="14">Acts as a processive, ATP-dependent zinc metallopeptidase for both cytoplasmic and membrane proteins. Plays a role in the quality control of integral membrane proteins.</text>
</comment>
<keyword evidence="5 14" id="KW-0479">Metal-binding</keyword>
<proteinExistence type="inferred from homology"/>
<keyword evidence="4 14" id="KW-0812">Transmembrane</keyword>
<evidence type="ECO:0000256" key="8">
    <source>
        <dbReference type="ARBA" id="ARBA00022833"/>
    </source>
</evidence>
<evidence type="ECO:0000256" key="9">
    <source>
        <dbReference type="ARBA" id="ARBA00022840"/>
    </source>
</evidence>
<protein>
    <recommendedName>
        <fullName evidence="14">ATP-dependent zinc metalloprotease FtsH</fullName>
        <ecNumber evidence="14">3.4.24.-</ecNumber>
    </recommendedName>
</protein>
<dbReference type="PANTHER" id="PTHR23076:SF97">
    <property type="entry name" value="ATP-DEPENDENT ZINC METALLOPROTEASE YME1L1"/>
    <property type="match status" value="1"/>
</dbReference>
<keyword evidence="10 14" id="KW-1133">Transmembrane helix</keyword>
<dbReference type="PROSITE" id="PS00674">
    <property type="entry name" value="AAA"/>
    <property type="match status" value="1"/>
</dbReference>
<evidence type="ECO:0000256" key="14">
    <source>
        <dbReference type="HAMAP-Rule" id="MF_01458"/>
    </source>
</evidence>
<comment type="similarity">
    <text evidence="2 14">In the C-terminal section; belongs to the peptidase M41 family.</text>
</comment>
<evidence type="ECO:0000259" key="16">
    <source>
        <dbReference type="SMART" id="SM00382"/>
    </source>
</evidence>
<dbReference type="FunFam" id="3.40.50.300:FF:000001">
    <property type="entry name" value="ATP-dependent zinc metalloprotease FtsH"/>
    <property type="match status" value="1"/>
</dbReference>
<dbReference type="InterPro" id="IPR037219">
    <property type="entry name" value="Peptidase_M41-like"/>
</dbReference>
<dbReference type="STRING" id="1802772.A3H60_00585"/>
<dbReference type="GO" id="GO:0005886">
    <property type="term" value="C:plasma membrane"/>
    <property type="evidence" value="ECO:0007669"/>
    <property type="project" value="UniProtKB-SubCell"/>
</dbReference>
<dbReference type="InterPro" id="IPR003959">
    <property type="entry name" value="ATPase_AAA_core"/>
</dbReference>
<keyword evidence="17" id="KW-0131">Cell cycle</keyword>
<dbReference type="GO" id="GO:0051301">
    <property type="term" value="P:cell division"/>
    <property type="evidence" value="ECO:0007669"/>
    <property type="project" value="UniProtKB-KW"/>
</dbReference>
<comment type="cofactor">
    <cofactor evidence="14">
        <name>Zn(2+)</name>
        <dbReference type="ChEBI" id="CHEBI:29105"/>
    </cofactor>
    <text evidence="14">Binds 1 zinc ion per subunit.</text>
</comment>
<comment type="subunit">
    <text evidence="14">Homohexamer.</text>
</comment>
<feature type="transmembrane region" description="Helical" evidence="14">
    <location>
        <begin position="123"/>
        <end position="147"/>
    </location>
</feature>
<dbReference type="GO" id="GO:0004176">
    <property type="term" value="F:ATP-dependent peptidase activity"/>
    <property type="evidence" value="ECO:0007669"/>
    <property type="project" value="InterPro"/>
</dbReference>
<dbReference type="InterPro" id="IPR000642">
    <property type="entry name" value="Peptidase_M41"/>
</dbReference>
<dbReference type="InterPro" id="IPR003593">
    <property type="entry name" value="AAA+_ATPase"/>
</dbReference>
<evidence type="ECO:0000256" key="12">
    <source>
        <dbReference type="ARBA" id="ARBA00023136"/>
    </source>
</evidence>
<keyword evidence="11 14" id="KW-0482">Metalloprotease</keyword>
<dbReference type="Proteomes" id="UP000177202">
    <property type="component" value="Unassembled WGS sequence"/>
</dbReference>
<dbReference type="InterPro" id="IPR027417">
    <property type="entry name" value="P-loop_NTPase"/>
</dbReference>
<gene>
    <name evidence="14" type="primary">ftsH</name>
    <name evidence="17" type="ORF">A3H60_00585</name>
</gene>
<dbReference type="FunFam" id="1.10.8.60:FF:000001">
    <property type="entry name" value="ATP-dependent zinc metalloprotease FtsH"/>
    <property type="match status" value="1"/>
</dbReference>
<dbReference type="Pfam" id="PF17862">
    <property type="entry name" value="AAA_lid_3"/>
    <property type="match status" value="1"/>
</dbReference>
<dbReference type="CDD" id="cd19501">
    <property type="entry name" value="RecA-like_FtsH"/>
    <property type="match status" value="1"/>
</dbReference>
<dbReference type="Pfam" id="PF01434">
    <property type="entry name" value="Peptidase_M41"/>
    <property type="match status" value="1"/>
</dbReference>
<comment type="caution">
    <text evidence="17">The sequence shown here is derived from an EMBL/GenBank/DDBJ whole genome shotgun (WGS) entry which is preliminary data.</text>
</comment>
<evidence type="ECO:0000256" key="13">
    <source>
        <dbReference type="ARBA" id="ARBA00061570"/>
    </source>
</evidence>
<feature type="binding site" evidence="14">
    <location>
        <begin position="221"/>
        <end position="228"/>
    </location>
    <ligand>
        <name>ATP</name>
        <dbReference type="ChEBI" id="CHEBI:30616"/>
    </ligand>
</feature>
<dbReference type="InterPro" id="IPR005936">
    <property type="entry name" value="FtsH"/>
</dbReference>
<dbReference type="PANTHER" id="PTHR23076">
    <property type="entry name" value="METALLOPROTEASE M41 FTSH"/>
    <property type="match status" value="1"/>
</dbReference>
<dbReference type="FunFam" id="1.20.58.760:FF:000001">
    <property type="entry name" value="ATP-dependent zinc metalloprotease FtsH"/>
    <property type="match status" value="1"/>
</dbReference>
<evidence type="ECO:0000313" key="17">
    <source>
        <dbReference type="EMBL" id="OHB10808.1"/>
    </source>
</evidence>
<feature type="transmembrane region" description="Helical" evidence="14">
    <location>
        <begin position="20"/>
        <end position="41"/>
    </location>
</feature>
<keyword evidence="7 14" id="KW-0378">Hydrolase</keyword>
<dbReference type="GO" id="GO:0030163">
    <property type="term" value="P:protein catabolic process"/>
    <property type="evidence" value="ECO:0007669"/>
    <property type="project" value="UniProtKB-UniRule"/>
</dbReference>
<dbReference type="Gene3D" id="1.20.58.760">
    <property type="entry name" value="Peptidase M41"/>
    <property type="match status" value="1"/>
</dbReference>